<dbReference type="AlphaFoldDB" id="A0AAD6H2H0"/>
<evidence type="ECO:0000313" key="4">
    <source>
        <dbReference type="Proteomes" id="UP001213799"/>
    </source>
</evidence>
<reference evidence="3" key="2">
    <citation type="submission" date="2023-01" db="EMBL/GenBank/DDBJ databases">
        <authorList>
            <person name="Petersen C."/>
        </authorList>
    </citation>
    <scope>NUCLEOTIDE SEQUENCE</scope>
    <source>
        <strain evidence="3">IBT 12815</strain>
    </source>
</reference>
<keyword evidence="4" id="KW-1185">Reference proteome</keyword>
<comment type="caution">
    <text evidence="3">The sequence shown here is derived from an EMBL/GenBank/DDBJ whole genome shotgun (WGS) entry which is preliminary data.</text>
</comment>
<dbReference type="Pfam" id="PF13374">
    <property type="entry name" value="TPR_10"/>
    <property type="match status" value="1"/>
</dbReference>
<dbReference type="Pfam" id="PF22939">
    <property type="entry name" value="WHD_GPIID"/>
    <property type="match status" value="1"/>
</dbReference>
<dbReference type="PANTHER" id="PTHR10039">
    <property type="entry name" value="AMELOGENIN"/>
    <property type="match status" value="1"/>
</dbReference>
<dbReference type="InterPro" id="IPR054471">
    <property type="entry name" value="GPIID_WHD"/>
</dbReference>
<dbReference type="GeneID" id="81588241"/>
<dbReference type="PANTHER" id="PTHR10039:SF14">
    <property type="entry name" value="NACHT DOMAIN-CONTAINING PROTEIN"/>
    <property type="match status" value="1"/>
</dbReference>
<sequence length="665" mass="74874">MALPPSMIDLAIVTVRERSHGLFIWASLFISGLQIESNEKGDLQSYVAEAEEGLGSLYAHAMLQLHQTSPELFELRKLVLTFCATADVPLDLSEIDDAIKIGLDHRIDSFEIIRKACGPFVEVIDGRVSLSHLSVRDYVLTTDSKRRNLFLPASLKSAHARMASICLQYLCHDDHQQPFSCVPWYDYQDNGQFPLLSYACLNWERHMRQAGLLDPIILEILRKFIASNAGIRWATCYYPHFQRQLGESHPSAFAELRSIFLRIKSCVLQSAPTDALLPSPKAEICKTLDTFLVQAFETVLAVERSLAGTKSRSTIKRLLELSRVLQTCGSPKQAQLTASEASSIATARFGIMDPLSLICTHHTFLLQLNNLPTEMGNISKKSIIQGLRDLGFSMTEVLGRYHQDTLRCYHDIGLALFRDKQFNESYFVLKKVYEDMKKHIGPSRLTQRTANNLANALYTLRRLDEAEAVLLTVEDVQQLSVNTISVELDSYHIYSFESLALLANVYLQQLQPSKAVPLHEKAIAGRALLVGHDAELFVWVRNLGCTLMYQGEFGKCSSLYVLWISNGRKSIQLRKSVAMLRENLTECLENWRVASQKGSCEAPVHDEKIADTLNSSLDKHPVLLSVSSSSPSSSSLNDGLRSVTLCFFLVLALYICTRYWYFNIY</sequence>
<accession>A0AAD6H2H0</accession>
<keyword evidence="1" id="KW-0812">Transmembrane</keyword>
<organism evidence="3 4">
    <name type="scientific">Penicillium hordei</name>
    <dbReference type="NCBI Taxonomy" id="40994"/>
    <lineage>
        <taxon>Eukaryota</taxon>
        <taxon>Fungi</taxon>
        <taxon>Dikarya</taxon>
        <taxon>Ascomycota</taxon>
        <taxon>Pezizomycotina</taxon>
        <taxon>Eurotiomycetes</taxon>
        <taxon>Eurotiomycetidae</taxon>
        <taxon>Eurotiales</taxon>
        <taxon>Aspergillaceae</taxon>
        <taxon>Penicillium</taxon>
    </lineage>
</organism>
<dbReference type="Gene3D" id="1.25.40.10">
    <property type="entry name" value="Tetratricopeptide repeat domain"/>
    <property type="match status" value="2"/>
</dbReference>
<dbReference type="RefSeq" id="XP_056753784.1">
    <property type="nucleotide sequence ID" value="XM_056897999.1"/>
</dbReference>
<dbReference type="EMBL" id="JAQJAE010000003">
    <property type="protein sequence ID" value="KAJ5603986.1"/>
    <property type="molecule type" value="Genomic_DNA"/>
</dbReference>
<reference evidence="3" key="1">
    <citation type="journal article" date="2023" name="IMA Fungus">
        <title>Comparative genomic study of the Penicillium genus elucidates a diverse pangenome and 15 lateral gene transfer events.</title>
        <authorList>
            <person name="Petersen C."/>
            <person name="Sorensen T."/>
            <person name="Nielsen M.R."/>
            <person name="Sondergaard T.E."/>
            <person name="Sorensen J.L."/>
            <person name="Fitzpatrick D.A."/>
            <person name="Frisvad J.C."/>
            <person name="Nielsen K.L."/>
        </authorList>
    </citation>
    <scope>NUCLEOTIDE SEQUENCE</scope>
    <source>
        <strain evidence="3">IBT 12815</strain>
    </source>
</reference>
<protein>
    <recommendedName>
        <fullName evidence="2">GPI inositol-deacylase winged helix domain-containing protein</fullName>
    </recommendedName>
</protein>
<keyword evidence="1" id="KW-1133">Transmembrane helix</keyword>
<name>A0AAD6H2H0_9EURO</name>
<evidence type="ECO:0000313" key="3">
    <source>
        <dbReference type="EMBL" id="KAJ5603986.1"/>
    </source>
</evidence>
<feature type="domain" description="GPI inositol-deacylase winged helix" evidence="2">
    <location>
        <begin position="76"/>
        <end position="143"/>
    </location>
</feature>
<keyword evidence="1" id="KW-0472">Membrane</keyword>
<evidence type="ECO:0000259" key="2">
    <source>
        <dbReference type="Pfam" id="PF22939"/>
    </source>
</evidence>
<gene>
    <name evidence="3" type="ORF">N7537_006942</name>
</gene>
<dbReference type="SUPFAM" id="SSF48452">
    <property type="entry name" value="TPR-like"/>
    <property type="match status" value="1"/>
</dbReference>
<evidence type="ECO:0000256" key="1">
    <source>
        <dbReference type="SAM" id="Phobius"/>
    </source>
</evidence>
<proteinExistence type="predicted"/>
<feature type="transmembrane region" description="Helical" evidence="1">
    <location>
        <begin position="639"/>
        <end position="661"/>
    </location>
</feature>
<dbReference type="Proteomes" id="UP001213799">
    <property type="component" value="Unassembled WGS sequence"/>
</dbReference>
<dbReference type="InterPro" id="IPR011990">
    <property type="entry name" value="TPR-like_helical_dom_sf"/>
</dbReference>